<dbReference type="InterPro" id="IPR010730">
    <property type="entry name" value="HET"/>
</dbReference>
<dbReference type="EMBL" id="WUBL01000003">
    <property type="protein sequence ID" value="KAF2973012.1"/>
    <property type="molecule type" value="Genomic_DNA"/>
</dbReference>
<dbReference type="InParanoid" id="A0A7C8MT40"/>
<protein>
    <recommendedName>
        <fullName evidence="1">Heterokaryon incompatibility domain-containing protein</fullName>
    </recommendedName>
</protein>
<evidence type="ECO:0000313" key="3">
    <source>
        <dbReference type="Proteomes" id="UP000481858"/>
    </source>
</evidence>
<dbReference type="AlphaFoldDB" id="A0A7C8MT40"/>
<feature type="domain" description="Heterokaryon incompatibility" evidence="1">
    <location>
        <begin position="55"/>
        <end position="224"/>
    </location>
</feature>
<dbReference type="InterPro" id="IPR052895">
    <property type="entry name" value="HetReg/Transcr_Mod"/>
</dbReference>
<dbReference type="Proteomes" id="UP000481858">
    <property type="component" value="Unassembled WGS sequence"/>
</dbReference>
<keyword evidence="3" id="KW-1185">Reference proteome</keyword>
<organism evidence="2 3">
    <name type="scientific">Xylaria multiplex</name>
    <dbReference type="NCBI Taxonomy" id="323545"/>
    <lineage>
        <taxon>Eukaryota</taxon>
        <taxon>Fungi</taxon>
        <taxon>Dikarya</taxon>
        <taxon>Ascomycota</taxon>
        <taxon>Pezizomycotina</taxon>
        <taxon>Sordariomycetes</taxon>
        <taxon>Xylariomycetidae</taxon>
        <taxon>Xylariales</taxon>
        <taxon>Xylariaceae</taxon>
        <taxon>Xylaria</taxon>
    </lineage>
</organism>
<proteinExistence type="predicted"/>
<dbReference type="PANTHER" id="PTHR24148">
    <property type="entry name" value="ANKYRIN REPEAT DOMAIN-CONTAINING PROTEIN 39 HOMOLOG-RELATED"/>
    <property type="match status" value="1"/>
</dbReference>
<accession>A0A7C8MT40</accession>
<gene>
    <name evidence="2" type="ORF">GQX73_g495</name>
</gene>
<comment type="caution">
    <text evidence="2">The sequence shown here is derived from an EMBL/GenBank/DDBJ whole genome shotgun (WGS) entry which is preliminary data.</text>
</comment>
<name>A0A7C8MT40_9PEZI</name>
<dbReference type="Pfam" id="PF06985">
    <property type="entry name" value="HET"/>
    <property type="match status" value="1"/>
</dbReference>
<evidence type="ECO:0000259" key="1">
    <source>
        <dbReference type="Pfam" id="PF06985"/>
    </source>
</evidence>
<dbReference type="PANTHER" id="PTHR24148:SF73">
    <property type="entry name" value="HET DOMAIN PROTEIN (AFU_ORTHOLOGUE AFUA_8G01020)"/>
    <property type="match status" value="1"/>
</dbReference>
<evidence type="ECO:0000313" key="2">
    <source>
        <dbReference type="EMBL" id="KAF2973012.1"/>
    </source>
</evidence>
<dbReference type="OrthoDB" id="2157530at2759"/>
<reference evidence="2 3" key="1">
    <citation type="submission" date="2019-12" db="EMBL/GenBank/DDBJ databases">
        <title>Draft genome sequence of the ascomycete Xylaria multiplex DSM 110363.</title>
        <authorList>
            <person name="Buettner E."/>
            <person name="Kellner H."/>
        </authorList>
    </citation>
    <scope>NUCLEOTIDE SEQUENCE [LARGE SCALE GENOMIC DNA]</scope>
    <source>
        <strain evidence="2 3">DSM 110363</strain>
    </source>
</reference>
<sequence>MPAIFDGGDFRHEPLPDSKRFIRLITIQAAKKNQPSGMSIQLKAWLWEGDTLPPYSAISYTWGDPAITTHVSINGRRAKIRQNCEDAMIQASSHAHPDCGYIWIDAICIDQENNSEKSDQVAMMGQIYQRASRVFSCVGQHADDSKILMRTMFKHRGLLTKISTKCLKVDRNRTFVEETESMRQRVLSIFWRLGLRDATIGRHLRAFEKLLEREYFRRTWIKQELFMGRHITLCCGTEQIPFEALHGLHVILTGPTTPSSFLDPLSLGDPLSDVGASRLAGFFSRIWILRRFVISHNYGQYYHADELKSLQLGADPDPGGAPLAIGLEQISGAKCGDPRDRVYGILSTINWGAAQKLVPNYDLSRFKLAGDVMRFFAENISHANINEATITARKVLELLEIKPGEESLKLELRHRRRSTIALEPTQTLLDYKIHRCTERWLGYRVFFNGVWRLHDEGKIDKNRRPSRLSTRSPETEFLRRLSLNDETDQQDFHLVYSHGDDGVAAIVPLSMRSGDYLVYCSKLDLSGIDTRLRHLGLILRPILEGTTSASIDSQDQYSVIGQAIMSWDWCKHSVAGPIYSRFMMHFYPEDVLILASQRKISFGDDQKTSSQIRTRLRTSPCAFTNSSYAKFLNIGLASSPSEDFKESQNGVRFYRDRQV</sequence>